<dbReference type="InterPro" id="IPR011250">
    <property type="entry name" value="OMP/PagP_B-barrel"/>
</dbReference>
<organism evidence="2 3">
    <name type="scientific">Flavobacterium polysaccharolyticum</name>
    <dbReference type="NCBI Taxonomy" id="3133148"/>
    <lineage>
        <taxon>Bacteria</taxon>
        <taxon>Pseudomonadati</taxon>
        <taxon>Bacteroidota</taxon>
        <taxon>Flavobacteriia</taxon>
        <taxon>Flavobacteriales</taxon>
        <taxon>Flavobacteriaceae</taxon>
        <taxon>Flavobacterium</taxon>
    </lineage>
</organism>
<gene>
    <name evidence="2" type="ORF">WFZ86_16200</name>
</gene>
<dbReference type="SUPFAM" id="SSF56925">
    <property type="entry name" value="OMPA-like"/>
    <property type="match status" value="1"/>
</dbReference>
<evidence type="ECO:0000313" key="2">
    <source>
        <dbReference type="EMBL" id="MEM0578046.1"/>
    </source>
</evidence>
<reference evidence="2 3" key="1">
    <citation type="submission" date="2024-03" db="EMBL/GenBank/DDBJ databases">
        <title>Two novel species of the genus Flavobacterium exhibiting potentially degradation of complex polysaccharides.</title>
        <authorList>
            <person name="Lian X."/>
        </authorList>
    </citation>
    <scope>NUCLEOTIDE SEQUENCE [LARGE SCALE GENOMIC DNA]</scope>
    <source>
        <strain evidence="2 3">N6</strain>
    </source>
</reference>
<keyword evidence="3" id="KW-1185">Reference proteome</keyword>
<sequence>MKYLFFPLRAIVVFVFILFSFSSQAQLQPGNYLTAAMGIGYSFPNSDIDVSGSGFYAQGEYVHNITKWFGIRPYAGLVITSPDDNKNQQFPEDFQVTTKAFFLGGKARVAAPIPWVAPYFEVGIGASIGSFKTITPEFNIKKSGVLMHVPFSIGLALGRKHNFDVGFTYYIHDAAKQFNGAFAVGYSFPLD</sequence>
<keyword evidence="1" id="KW-0732">Signal</keyword>
<accession>A0ABU9NUU7</accession>
<comment type="caution">
    <text evidence="2">The sequence shown here is derived from an EMBL/GenBank/DDBJ whole genome shotgun (WGS) entry which is preliminary data.</text>
</comment>
<evidence type="ECO:0000313" key="3">
    <source>
        <dbReference type="Proteomes" id="UP001468798"/>
    </source>
</evidence>
<proteinExistence type="predicted"/>
<feature type="chain" id="PRO_5046906995" evidence="1">
    <location>
        <begin position="26"/>
        <end position="191"/>
    </location>
</feature>
<evidence type="ECO:0000256" key="1">
    <source>
        <dbReference type="SAM" id="SignalP"/>
    </source>
</evidence>
<dbReference type="Proteomes" id="UP001468798">
    <property type="component" value="Unassembled WGS sequence"/>
</dbReference>
<dbReference type="RefSeq" id="WP_342692892.1">
    <property type="nucleotide sequence ID" value="NZ_JBCGDP010000018.1"/>
</dbReference>
<feature type="signal peptide" evidence="1">
    <location>
        <begin position="1"/>
        <end position="25"/>
    </location>
</feature>
<dbReference type="EMBL" id="JBCGDP010000018">
    <property type="protein sequence ID" value="MEM0578046.1"/>
    <property type="molecule type" value="Genomic_DNA"/>
</dbReference>
<name>A0ABU9NUU7_9FLAO</name>
<protein>
    <submittedName>
        <fullName evidence="2">Outer membrane beta-barrel protein</fullName>
    </submittedName>
</protein>